<organism evidence="1 2">
    <name type="scientific">Scleroderma citrinum Foug A</name>
    <dbReference type="NCBI Taxonomy" id="1036808"/>
    <lineage>
        <taxon>Eukaryota</taxon>
        <taxon>Fungi</taxon>
        <taxon>Dikarya</taxon>
        <taxon>Basidiomycota</taxon>
        <taxon>Agaricomycotina</taxon>
        <taxon>Agaricomycetes</taxon>
        <taxon>Agaricomycetidae</taxon>
        <taxon>Boletales</taxon>
        <taxon>Sclerodermatineae</taxon>
        <taxon>Sclerodermataceae</taxon>
        <taxon>Scleroderma</taxon>
    </lineage>
</organism>
<proteinExistence type="predicted"/>
<gene>
    <name evidence="1" type="ORF">SCLCIDRAFT_1217608</name>
</gene>
<evidence type="ECO:0000313" key="1">
    <source>
        <dbReference type="EMBL" id="KIM59678.1"/>
    </source>
</evidence>
<dbReference type="AlphaFoldDB" id="A0A0C2ZD21"/>
<dbReference type="EMBL" id="KN822071">
    <property type="protein sequence ID" value="KIM59678.1"/>
    <property type="molecule type" value="Genomic_DNA"/>
</dbReference>
<keyword evidence="2" id="KW-1185">Reference proteome</keyword>
<dbReference type="HOGENOM" id="CLU_3088645_0_0_1"/>
<evidence type="ECO:0000313" key="2">
    <source>
        <dbReference type="Proteomes" id="UP000053989"/>
    </source>
</evidence>
<dbReference type="InParanoid" id="A0A0C2ZD21"/>
<accession>A0A0C2ZD21</accession>
<protein>
    <submittedName>
        <fullName evidence="1">Uncharacterized protein</fullName>
    </submittedName>
</protein>
<name>A0A0C2ZD21_9AGAM</name>
<reference evidence="2" key="2">
    <citation type="submission" date="2015-01" db="EMBL/GenBank/DDBJ databases">
        <title>Evolutionary Origins and Diversification of the Mycorrhizal Mutualists.</title>
        <authorList>
            <consortium name="DOE Joint Genome Institute"/>
            <consortium name="Mycorrhizal Genomics Consortium"/>
            <person name="Kohler A."/>
            <person name="Kuo A."/>
            <person name="Nagy L.G."/>
            <person name="Floudas D."/>
            <person name="Copeland A."/>
            <person name="Barry K.W."/>
            <person name="Cichocki N."/>
            <person name="Veneault-Fourrey C."/>
            <person name="LaButti K."/>
            <person name="Lindquist E.A."/>
            <person name="Lipzen A."/>
            <person name="Lundell T."/>
            <person name="Morin E."/>
            <person name="Murat C."/>
            <person name="Riley R."/>
            <person name="Ohm R."/>
            <person name="Sun H."/>
            <person name="Tunlid A."/>
            <person name="Henrissat B."/>
            <person name="Grigoriev I.V."/>
            <person name="Hibbett D.S."/>
            <person name="Martin F."/>
        </authorList>
    </citation>
    <scope>NUCLEOTIDE SEQUENCE [LARGE SCALE GENOMIC DNA]</scope>
    <source>
        <strain evidence="2">Foug A</strain>
    </source>
</reference>
<sequence length="52" mass="5656">MTRDVQVRLYSLASGTSRACSTSAGPHCTHLVALGVDWHLGKRIDLHTSRPP</sequence>
<reference evidence="1 2" key="1">
    <citation type="submission" date="2014-04" db="EMBL/GenBank/DDBJ databases">
        <authorList>
            <consortium name="DOE Joint Genome Institute"/>
            <person name="Kuo A."/>
            <person name="Kohler A."/>
            <person name="Nagy L.G."/>
            <person name="Floudas D."/>
            <person name="Copeland A."/>
            <person name="Barry K.W."/>
            <person name="Cichocki N."/>
            <person name="Veneault-Fourrey C."/>
            <person name="LaButti K."/>
            <person name="Lindquist E.A."/>
            <person name="Lipzen A."/>
            <person name="Lundell T."/>
            <person name="Morin E."/>
            <person name="Murat C."/>
            <person name="Sun H."/>
            <person name="Tunlid A."/>
            <person name="Henrissat B."/>
            <person name="Grigoriev I.V."/>
            <person name="Hibbett D.S."/>
            <person name="Martin F."/>
            <person name="Nordberg H.P."/>
            <person name="Cantor M.N."/>
            <person name="Hua S.X."/>
        </authorList>
    </citation>
    <scope>NUCLEOTIDE SEQUENCE [LARGE SCALE GENOMIC DNA]</scope>
    <source>
        <strain evidence="1 2">Foug A</strain>
    </source>
</reference>
<dbReference type="Proteomes" id="UP000053989">
    <property type="component" value="Unassembled WGS sequence"/>
</dbReference>